<dbReference type="InterPro" id="IPR009057">
    <property type="entry name" value="Homeodomain-like_sf"/>
</dbReference>
<dbReference type="SUPFAM" id="SSF46689">
    <property type="entry name" value="Homeodomain-like"/>
    <property type="match status" value="1"/>
</dbReference>
<evidence type="ECO:0000256" key="2">
    <source>
        <dbReference type="SAM" id="MobiDB-lite"/>
    </source>
</evidence>
<dbReference type="AlphaFoldDB" id="A0A9Q9EFN9"/>
<evidence type="ECO:0000313" key="5">
    <source>
        <dbReference type="Proteomes" id="UP001056384"/>
    </source>
</evidence>
<dbReference type="InterPro" id="IPR004026">
    <property type="entry name" value="Ada_DNA_repair_Zn-bd"/>
</dbReference>
<keyword evidence="5" id="KW-1185">Reference proteome</keyword>
<dbReference type="GO" id="GO:0008270">
    <property type="term" value="F:zinc ion binding"/>
    <property type="evidence" value="ECO:0007669"/>
    <property type="project" value="InterPro"/>
</dbReference>
<dbReference type="InterPro" id="IPR035451">
    <property type="entry name" value="Ada-like_dom_sf"/>
</dbReference>
<feature type="region of interest" description="Disordered" evidence="2">
    <location>
        <begin position="179"/>
        <end position="207"/>
    </location>
</feature>
<dbReference type="GO" id="GO:0003677">
    <property type="term" value="F:DNA binding"/>
    <property type="evidence" value="ECO:0007669"/>
    <property type="project" value="UniProtKB-KW"/>
</dbReference>
<dbReference type="Gene3D" id="1.10.10.60">
    <property type="entry name" value="Homeodomain-like"/>
    <property type="match status" value="1"/>
</dbReference>
<name>A0A9Q9EFN9_9PEZI</name>
<dbReference type="EMBL" id="CP099419">
    <property type="protein sequence ID" value="USW49966.1"/>
    <property type="molecule type" value="Genomic_DNA"/>
</dbReference>
<dbReference type="GO" id="GO:0006355">
    <property type="term" value="P:regulation of DNA-templated transcription"/>
    <property type="evidence" value="ECO:0007669"/>
    <property type="project" value="InterPro"/>
</dbReference>
<protein>
    <submittedName>
        <fullName evidence="4">Ada DNA repair, metal-binding, Homeobox-like domain superfamily</fullName>
    </submittedName>
</protein>
<feature type="compositionally biased region" description="Low complexity" evidence="2">
    <location>
        <begin position="186"/>
        <end position="200"/>
    </location>
</feature>
<keyword evidence="1" id="KW-0010">Activator</keyword>
<evidence type="ECO:0000256" key="1">
    <source>
        <dbReference type="ARBA" id="ARBA00023159"/>
    </source>
</evidence>
<evidence type="ECO:0000313" key="4">
    <source>
        <dbReference type="EMBL" id="USW49966.1"/>
    </source>
</evidence>
<dbReference type="GO" id="GO:0006281">
    <property type="term" value="P:DNA repair"/>
    <property type="evidence" value="ECO:0007669"/>
    <property type="project" value="InterPro"/>
</dbReference>
<dbReference type="Proteomes" id="UP001056384">
    <property type="component" value="Chromosome 2"/>
</dbReference>
<dbReference type="OrthoDB" id="2447880at2759"/>
<dbReference type="Pfam" id="PF02805">
    <property type="entry name" value="Ada_Zn_binding"/>
    <property type="match status" value="1"/>
</dbReference>
<feature type="domain" description="Ada DNA repair metal-binding" evidence="3">
    <location>
        <begin position="14"/>
        <end position="78"/>
    </location>
</feature>
<evidence type="ECO:0000259" key="3">
    <source>
        <dbReference type="Pfam" id="PF02805"/>
    </source>
</evidence>
<proteinExistence type="predicted"/>
<gene>
    <name evidence="4" type="ORF">Slin15195_G032850</name>
</gene>
<dbReference type="Gene3D" id="3.40.10.10">
    <property type="entry name" value="DNA Methylphosphotriester Repair Domain"/>
    <property type="match status" value="1"/>
</dbReference>
<keyword evidence="4" id="KW-0371">Homeobox</keyword>
<dbReference type="GO" id="GO:0008168">
    <property type="term" value="F:methyltransferase activity"/>
    <property type="evidence" value="ECO:0007669"/>
    <property type="project" value="InterPro"/>
</dbReference>
<reference evidence="4" key="1">
    <citation type="submission" date="2022-06" db="EMBL/GenBank/DDBJ databases">
        <title>Complete genome sequences of two strains of the flax pathogen Septoria linicola.</title>
        <authorList>
            <person name="Lapalu N."/>
            <person name="Simon A."/>
            <person name="Demenou B."/>
            <person name="Paumier D."/>
            <person name="Guillot M.-P."/>
            <person name="Gout L."/>
            <person name="Valade R."/>
        </authorList>
    </citation>
    <scope>NUCLEOTIDE SEQUENCE</scope>
    <source>
        <strain evidence="4">SE15195</strain>
    </source>
</reference>
<accession>A0A9Q9EFN9</accession>
<sequence length="226" mass="25182">MTAALDQSFQSTTSRWQAVSHRDPAAHSSFVYGVRTTKIYCRPTCTARIARRANIAYFGTREAAESEGFRPCLKCRPDDDTFLGQREEVVFRTINAIYLHKSDRDKRNNLRELAQSVEVTPSYLCRVFKNVMGSTLSEYIRQFEDAHSHCVSSSAAPSTSAVVPENVLVSEQSVSSSVDRMTNCAASDPSSRSLSISSGRASEESVNEEVDFDSWLCMDDSMFTDP</sequence>
<dbReference type="SUPFAM" id="SSF57884">
    <property type="entry name" value="Ada DNA repair protein, N-terminal domain (N-Ada 10)"/>
    <property type="match status" value="1"/>
</dbReference>
<organism evidence="4 5">
    <name type="scientific">Septoria linicola</name>
    <dbReference type="NCBI Taxonomy" id="215465"/>
    <lineage>
        <taxon>Eukaryota</taxon>
        <taxon>Fungi</taxon>
        <taxon>Dikarya</taxon>
        <taxon>Ascomycota</taxon>
        <taxon>Pezizomycotina</taxon>
        <taxon>Dothideomycetes</taxon>
        <taxon>Dothideomycetidae</taxon>
        <taxon>Mycosphaerellales</taxon>
        <taxon>Mycosphaerellaceae</taxon>
        <taxon>Septoria</taxon>
    </lineage>
</organism>
<keyword evidence="4" id="KW-0238">DNA-binding</keyword>